<accession>A0A1W7D364</accession>
<organism evidence="1 2">
    <name type="scientific">Streptomyces marincola</name>
    <dbReference type="NCBI Taxonomy" id="2878388"/>
    <lineage>
        <taxon>Bacteria</taxon>
        <taxon>Bacillati</taxon>
        <taxon>Actinomycetota</taxon>
        <taxon>Actinomycetes</taxon>
        <taxon>Kitasatosporales</taxon>
        <taxon>Streptomycetaceae</taxon>
        <taxon>Streptomyces</taxon>
    </lineage>
</organism>
<dbReference type="EMBL" id="CP021121">
    <property type="protein sequence ID" value="ARQ71523.1"/>
    <property type="molecule type" value="Genomic_DNA"/>
</dbReference>
<proteinExistence type="predicted"/>
<evidence type="ECO:0000313" key="2">
    <source>
        <dbReference type="Proteomes" id="UP000194218"/>
    </source>
</evidence>
<protein>
    <submittedName>
        <fullName evidence="1">Uncharacterized protein</fullName>
    </submittedName>
</protein>
<keyword evidence="2" id="KW-1185">Reference proteome</keyword>
<evidence type="ECO:0000313" key="1">
    <source>
        <dbReference type="EMBL" id="ARQ71523.1"/>
    </source>
</evidence>
<dbReference type="KEGG" id="smao:CAG99_24260"/>
<reference evidence="1 2" key="1">
    <citation type="submission" date="2017-05" db="EMBL/GenBank/DDBJ databases">
        <title>Complete genome sequence of Streptomyces sp. SCSIO 03032 revealed the diverse biosynthetic pathways for its bioactive secondary metabolites.</title>
        <authorList>
            <person name="Ma L."/>
            <person name="Zhu Y."/>
            <person name="Zhang W."/>
            <person name="Zhang G."/>
            <person name="Tian X."/>
            <person name="Zhang S."/>
            <person name="Zhang C."/>
        </authorList>
    </citation>
    <scope>NUCLEOTIDE SEQUENCE [LARGE SCALE GENOMIC DNA]</scope>
    <source>
        <strain evidence="1 2">SCSIO 03032</strain>
    </source>
</reference>
<gene>
    <name evidence="1" type="ORF">CAG99_24260</name>
</gene>
<dbReference type="AlphaFoldDB" id="A0A1W7D364"/>
<sequence>MGIVFMWRPSCSRGPAYDGGIIRPPVRGRPAAGRLAPRQRGTRWGPARVRAAGTTDTIEEDPMAIRWDKDTVRSHAAEELARTDPGEHPIVTFHATITRERRLRGPRPLVAALRRAVRLAGRNYFIALTDRHVFVLLLGGAVRTHVVERYRVLPRGGPDPVVEEVRRGRLYNRLRLALPGEDAALHCEVVRYWRPELDRFLAEVGRAPALAAGR</sequence>
<name>A0A1W7D364_9ACTN</name>
<dbReference type="Proteomes" id="UP000194218">
    <property type="component" value="Chromosome"/>
</dbReference>